<keyword evidence="2" id="KW-0677">Repeat</keyword>
<keyword evidence="5" id="KW-1185">Reference proteome</keyword>
<evidence type="ECO:0000313" key="4">
    <source>
        <dbReference type="EMBL" id="CAG8672942.1"/>
    </source>
</evidence>
<proteinExistence type="predicted"/>
<dbReference type="Gene3D" id="2.120.10.80">
    <property type="entry name" value="Kelch-type beta propeller"/>
    <property type="match status" value="1"/>
</dbReference>
<dbReference type="PANTHER" id="PTHR46093:SF3">
    <property type="entry name" value="ACYL-COA-BINDING DOMAIN-CONTAINING PROTEIN 4"/>
    <property type="match status" value="1"/>
</dbReference>
<dbReference type="InterPro" id="IPR015915">
    <property type="entry name" value="Kelch-typ_b-propeller"/>
</dbReference>
<evidence type="ECO:0000313" key="5">
    <source>
        <dbReference type="Proteomes" id="UP000789901"/>
    </source>
</evidence>
<accession>A0ABN7UUV0</accession>
<dbReference type="PANTHER" id="PTHR46093">
    <property type="entry name" value="ACYL-COA-BINDING DOMAIN-CONTAINING PROTEIN 5"/>
    <property type="match status" value="1"/>
</dbReference>
<keyword evidence="1" id="KW-0880">Kelch repeat</keyword>
<keyword evidence="3" id="KW-1133">Transmembrane helix</keyword>
<keyword evidence="3" id="KW-0472">Membrane</keyword>
<evidence type="ECO:0000256" key="3">
    <source>
        <dbReference type="SAM" id="Phobius"/>
    </source>
</evidence>
<name>A0ABN7UUV0_GIGMA</name>
<sequence length="376" mass="41320">MPHGEKTSNQMNEFIQSHTFPLLLHYFLIIFNMDNVGASLVEVTTNPIIQIINYLTNYDGNNPINSSNWIQVNNNPGVSLSQCPFLGGKANDKFFFIDVATTGTSAGVYVDTFDTTLNKWETNTSFTGKPNQFEKRPWTVDGSTGKAYSFQQISGPIDIFDTVNLAWSNSSLIPQTYQTFASSSFSALYGPSQILLSNGQILYFPSEAPSTLYTTGDNTMTNILSYTITTDSWKLINTTGQIPSKRSDYSVVSTLDGRVIIYGGTSNNLSATPSIVVLNTSTYTWSTPSEINPVGPLSSHTASMVNNYMTVAFDPLTYKWSLLSSYDDLTSNSGPNNNLILAIAINVGIIVIGILSYGGYTMYKKKTRLSKNYIPT</sequence>
<protein>
    <submittedName>
        <fullName evidence="4">8294_t:CDS:1</fullName>
    </submittedName>
</protein>
<dbReference type="SUPFAM" id="SSF117281">
    <property type="entry name" value="Kelch motif"/>
    <property type="match status" value="1"/>
</dbReference>
<gene>
    <name evidence="4" type="ORF">GMARGA_LOCUS10527</name>
</gene>
<feature type="transmembrane region" description="Helical" evidence="3">
    <location>
        <begin position="339"/>
        <end position="360"/>
    </location>
</feature>
<dbReference type="Proteomes" id="UP000789901">
    <property type="component" value="Unassembled WGS sequence"/>
</dbReference>
<evidence type="ECO:0000256" key="1">
    <source>
        <dbReference type="ARBA" id="ARBA00022441"/>
    </source>
</evidence>
<organism evidence="4 5">
    <name type="scientific">Gigaspora margarita</name>
    <dbReference type="NCBI Taxonomy" id="4874"/>
    <lineage>
        <taxon>Eukaryota</taxon>
        <taxon>Fungi</taxon>
        <taxon>Fungi incertae sedis</taxon>
        <taxon>Mucoromycota</taxon>
        <taxon>Glomeromycotina</taxon>
        <taxon>Glomeromycetes</taxon>
        <taxon>Diversisporales</taxon>
        <taxon>Gigasporaceae</taxon>
        <taxon>Gigaspora</taxon>
    </lineage>
</organism>
<comment type="caution">
    <text evidence="4">The sequence shown here is derived from an EMBL/GenBank/DDBJ whole genome shotgun (WGS) entry which is preliminary data.</text>
</comment>
<keyword evidence="3" id="KW-0812">Transmembrane</keyword>
<dbReference type="EMBL" id="CAJVQB010005911">
    <property type="protein sequence ID" value="CAG8672942.1"/>
    <property type="molecule type" value="Genomic_DNA"/>
</dbReference>
<evidence type="ECO:0000256" key="2">
    <source>
        <dbReference type="ARBA" id="ARBA00022737"/>
    </source>
</evidence>
<reference evidence="4 5" key="1">
    <citation type="submission" date="2021-06" db="EMBL/GenBank/DDBJ databases">
        <authorList>
            <person name="Kallberg Y."/>
            <person name="Tangrot J."/>
            <person name="Rosling A."/>
        </authorList>
    </citation>
    <scope>NUCLEOTIDE SEQUENCE [LARGE SCALE GENOMIC DNA]</scope>
    <source>
        <strain evidence="4 5">120-4 pot B 10/14</strain>
    </source>
</reference>